<reference evidence="1 2" key="1">
    <citation type="journal article" date="2022" name="IScience">
        <title>An ultrasensitive nanofiber-based assay for enzymatic hydrolysis and deep-sea microbial degradation of cellulose.</title>
        <authorList>
            <person name="Tsudome M."/>
            <person name="Tachioka M."/>
            <person name="Miyazaki M."/>
            <person name="Uchimura K."/>
            <person name="Tsuda M."/>
            <person name="Takaki Y."/>
            <person name="Deguchi S."/>
        </authorList>
    </citation>
    <scope>NUCLEOTIDE SEQUENCE [LARGE SCALE GENOMIC DNA]</scope>
    <source>
        <strain evidence="1 2">GE09</strain>
    </source>
</reference>
<dbReference type="RefSeq" id="WP_236985145.1">
    <property type="nucleotide sequence ID" value="NZ_AP023086.1"/>
</dbReference>
<dbReference type="EMBL" id="AP023086">
    <property type="protein sequence ID" value="BCD99848.1"/>
    <property type="molecule type" value="Genomic_DNA"/>
</dbReference>
<dbReference type="KEGG" id="marq:MARGE09_P4050"/>
<evidence type="ECO:0000313" key="1">
    <source>
        <dbReference type="EMBL" id="BCD99848.1"/>
    </source>
</evidence>
<dbReference type="AlphaFoldDB" id="A0AAN1WLP4"/>
<name>A0AAN1WLP4_9GAMM</name>
<organism evidence="1 2">
    <name type="scientific">Marinagarivorans cellulosilyticus</name>
    <dbReference type="NCBI Taxonomy" id="2721545"/>
    <lineage>
        <taxon>Bacteria</taxon>
        <taxon>Pseudomonadati</taxon>
        <taxon>Pseudomonadota</taxon>
        <taxon>Gammaproteobacteria</taxon>
        <taxon>Cellvibrionales</taxon>
        <taxon>Cellvibrionaceae</taxon>
        <taxon>Marinagarivorans</taxon>
    </lineage>
</organism>
<gene>
    <name evidence="1" type="ORF">MARGE09_P4050</name>
</gene>
<evidence type="ECO:0000313" key="2">
    <source>
        <dbReference type="Proteomes" id="UP001320119"/>
    </source>
</evidence>
<dbReference type="Proteomes" id="UP001320119">
    <property type="component" value="Chromosome"/>
</dbReference>
<protein>
    <submittedName>
        <fullName evidence="1">Uncharacterized protein</fullName>
    </submittedName>
</protein>
<accession>A0AAN1WLP4</accession>
<sequence>MGIFRKLFKADSRLSDIGKKIEESYRKESHKNLAVSKNSIIIVIDSFFDLSQERDNKESDSYYLGNLISTGRIEGTKEEVFGTLKDAVERTKDLIMKSDEIYASQCSFYSRNLKVILEKENFEKDPRQVLGDRVKRLEEIASGKIT</sequence>
<keyword evidence="2" id="KW-1185">Reference proteome</keyword>
<proteinExistence type="predicted"/>